<evidence type="ECO:0000313" key="2">
    <source>
        <dbReference type="EMBL" id="CAK0847861.1"/>
    </source>
</evidence>
<dbReference type="Proteomes" id="UP001189429">
    <property type="component" value="Unassembled WGS sequence"/>
</dbReference>
<name>A0ABN9TPM3_9DINO</name>
<feature type="compositionally biased region" description="Low complexity" evidence="1">
    <location>
        <begin position="1427"/>
        <end position="1446"/>
    </location>
</feature>
<gene>
    <name evidence="2" type="ORF">PCOR1329_LOCUS40954</name>
</gene>
<feature type="region of interest" description="Disordered" evidence="1">
    <location>
        <begin position="99"/>
        <end position="119"/>
    </location>
</feature>
<dbReference type="EMBL" id="CAUYUJ010014936">
    <property type="protein sequence ID" value="CAK0847861.1"/>
    <property type="molecule type" value="Genomic_DNA"/>
</dbReference>
<keyword evidence="3" id="KW-1185">Reference proteome</keyword>
<organism evidence="2 3">
    <name type="scientific">Prorocentrum cordatum</name>
    <dbReference type="NCBI Taxonomy" id="2364126"/>
    <lineage>
        <taxon>Eukaryota</taxon>
        <taxon>Sar</taxon>
        <taxon>Alveolata</taxon>
        <taxon>Dinophyceae</taxon>
        <taxon>Prorocentrales</taxon>
        <taxon>Prorocentraceae</taxon>
        <taxon>Prorocentrum</taxon>
    </lineage>
</organism>
<sequence>MVARHIAGALALYTDCVGPRGLSQRPFEAQVPARGGWGCLWRCGSRRSPSALVARNPLGTVVSAGKSHMKKVIDPGKKLVNVQVAAKGKKAYRDMLKDERRVRDQREQDETRAEAEQRRMNEEAKGLLQDEYERDFDIEREAELERQVKAEQQYVAQARFEAGQALINEEAAAKLGKRARLVQNLRGHPSARTAQRPGVALGAPEGTDRRLRLAVRTAQHPPASSRVPEGTDRWVETGIAKRDSAAIRQHSAGMEIDGPNVLVDLTDSQPAPPAFCKVKQITTISELYCQVQWQLSASSAMHHVYCDAFLHIKSPELAAFALARVMQDSAGFACQGFVAARASTARALSDTSDLTRSTGVELLGAVWAAIFSLQLPWGEQVYTICDGVAAVDKAFSRVRLVSDLDKMAATVLRDVQRARPVNVIQEPGHQDYPWNEAVDSISRLDYTLLQKSIHDCATSCYVMSDLDFAGRSPDHWPLVVTMAAAKHYVTPEPRMPMLDRQQLSDHVRQLKFQQALKALPVATWATDINDQVAEFNATINRCTSRLFAEYRFSARKPCIKSGTMAFIRLRRYVRRAQQSTFRHSLEPLLLLARLLPKQVQMFVYECRGQDGAFSCPWEGPLCQLAMACDFFQAEEFTMEELLAAAHLFMGATAGALRWCLRRDRQDFLTQTAKKTGAFSVLHDGHHEWVWLQRLLRFNGKQARRCDHTLLPQRFQQDGTPATSELEWSETLRHQFAQLEDGYECSEVGVRDEYNDLTLARTGGLVRDIAAIPPPSWLATRLRGHTAAVRPLRSAFIKHDAATKDKLKCIDALCSARLFFQAETWNQLSSTSLAKLNHSLVSGYRVATEKLHGAATQNHATYAEVLAISGQPPSGDWMRCKHLRTGPKPRRPFDMADLGGSQREFGQVLAVNCQQFSAAMHQRGLVSQPAACVASRSWDLLRPLLELLGEALLDAQPALRRGGSQPWPQDSELLALLAPPERYPEASLQEDAEADWALVEGSLLSCRWNGAEGANTYITDHKSYVICKVLHRIHAAATRAGASTNTDHMMTPYAATFIPAETNDSYDYLEAAAARPTVSYPDVACVKQAIDKAMSQATLRRPRLRCFDTEEAARKATRGTAGIPCGSRTLWATGLKASRDINFTKHLASDFAASQDSNFMTGAHTDNHFVDLQGSAVPASKNFNLADHIKDPKAGEEMEWLTPHAEPAGSVLGRSQAPPIAARVRSRLALRFLSSSLQQVRKISSDVVDSLTDCRGISSGPVTAAICAFFPVVPAFRFGDLYDAGITIYLLIVGAWFYLRLPVRALAPLFFADPAGAVVGKLCTRRGFNRNWYENKSVMGTLAVLLFAFLSLDVPSAAARACLAVVCALAEAFGGKTYDNLAISVPVLGSWAPRAPFARRRPPPSSSSGGAIKDDCAVEGGEDDEGDAAPPARTTPPARAASSTAPAARHRGRRRRQRRRRRRLLCWTSPCMGLVSGSGRSA</sequence>
<accession>A0ABN9TPM3</accession>
<reference evidence="2" key="1">
    <citation type="submission" date="2023-10" db="EMBL/GenBank/DDBJ databases">
        <authorList>
            <person name="Chen Y."/>
            <person name="Shah S."/>
            <person name="Dougan E. K."/>
            <person name="Thang M."/>
            <person name="Chan C."/>
        </authorList>
    </citation>
    <scope>NUCLEOTIDE SEQUENCE [LARGE SCALE GENOMIC DNA]</scope>
</reference>
<feature type="compositionally biased region" description="Basic residues" evidence="1">
    <location>
        <begin position="1447"/>
        <end position="1459"/>
    </location>
</feature>
<evidence type="ECO:0000313" key="3">
    <source>
        <dbReference type="Proteomes" id="UP001189429"/>
    </source>
</evidence>
<proteinExistence type="predicted"/>
<comment type="caution">
    <text evidence="2">The sequence shown here is derived from an EMBL/GenBank/DDBJ whole genome shotgun (WGS) entry which is preliminary data.</text>
</comment>
<protein>
    <submittedName>
        <fullName evidence="2">Uncharacterized protein</fullName>
    </submittedName>
</protein>
<evidence type="ECO:0000256" key="1">
    <source>
        <dbReference type="SAM" id="MobiDB-lite"/>
    </source>
</evidence>
<feature type="region of interest" description="Disordered" evidence="1">
    <location>
        <begin position="1395"/>
        <end position="1459"/>
    </location>
</feature>